<dbReference type="Pfam" id="PF08241">
    <property type="entry name" value="Methyltransf_11"/>
    <property type="match status" value="1"/>
</dbReference>
<dbReference type="AlphaFoldDB" id="A0A858STJ6"/>
<sequence length="258" mass="28155">MLEFDEDTTRLLDQVYAGSDFAARRRVSFDALRVRPGDTVVDIGCGNGLMLPDLARAAGTEGQVIGVDPSDQMRASAQSRCAGLPGVILKSGTAADLPVEDTTADRALSVQVFEYIADIPPCLAEVARVLRPGGRLVIADMHFGTFCWHSDDPDRMAAMMASWEQHAAHLDAPALLPGMMVQAGFEVEEVRTITLCDHLLRPDGLARAMISLMAAYAKKEKHLSEADVDAWAEEQTHLARAGRFFFSLTHYVTVARRI</sequence>
<name>A0A858STJ6_9RHOB</name>
<keyword evidence="2 5" id="KW-0808">Transferase</keyword>
<evidence type="ECO:0000256" key="1">
    <source>
        <dbReference type="ARBA" id="ARBA00022603"/>
    </source>
</evidence>
<evidence type="ECO:0000256" key="3">
    <source>
        <dbReference type="ARBA" id="ARBA00022691"/>
    </source>
</evidence>
<dbReference type="Gene3D" id="3.40.50.150">
    <property type="entry name" value="Vaccinia Virus protein VP39"/>
    <property type="match status" value="1"/>
</dbReference>
<evidence type="ECO:0000313" key="5">
    <source>
        <dbReference type="EMBL" id="QJF51327.1"/>
    </source>
</evidence>
<dbReference type="InterPro" id="IPR029063">
    <property type="entry name" value="SAM-dependent_MTases_sf"/>
</dbReference>
<evidence type="ECO:0000313" key="6">
    <source>
        <dbReference type="Proteomes" id="UP000503308"/>
    </source>
</evidence>
<dbReference type="PANTHER" id="PTHR43464:SF19">
    <property type="entry name" value="UBIQUINONE BIOSYNTHESIS O-METHYLTRANSFERASE, MITOCHONDRIAL"/>
    <property type="match status" value="1"/>
</dbReference>
<accession>A0A858STJ6</accession>
<keyword evidence="6" id="KW-1185">Reference proteome</keyword>
<dbReference type="InterPro" id="IPR013216">
    <property type="entry name" value="Methyltransf_11"/>
</dbReference>
<dbReference type="KEGG" id="rpon:G3256_09215"/>
<dbReference type="SUPFAM" id="SSF53335">
    <property type="entry name" value="S-adenosyl-L-methionine-dependent methyltransferases"/>
    <property type="match status" value="1"/>
</dbReference>
<gene>
    <name evidence="5" type="ORF">G3256_09215</name>
</gene>
<evidence type="ECO:0000256" key="2">
    <source>
        <dbReference type="ARBA" id="ARBA00022679"/>
    </source>
</evidence>
<protein>
    <submittedName>
        <fullName evidence="5">Methyltransferase domain-containing protein</fullName>
    </submittedName>
</protein>
<keyword evidence="1 5" id="KW-0489">Methyltransferase</keyword>
<proteinExistence type="predicted"/>
<keyword evidence="3" id="KW-0949">S-adenosyl-L-methionine</keyword>
<reference evidence="5 6" key="1">
    <citation type="submission" date="2020-02" db="EMBL/GenBank/DDBJ databases">
        <title>Genome sequence of Roseobacter ponti.</title>
        <authorList>
            <person name="Hollensteiner J."/>
            <person name="Schneider D."/>
            <person name="Poehlein A."/>
            <person name="Daniel R."/>
        </authorList>
    </citation>
    <scope>NUCLEOTIDE SEQUENCE [LARGE SCALE GENOMIC DNA]</scope>
    <source>
        <strain evidence="5 6">DSM 106830</strain>
    </source>
</reference>
<organism evidence="5 6">
    <name type="scientific">Roseobacter ponti</name>
    <dbReference type="NCBI Taxonomy" id="1891787"/>
    <lineage>
        <taxon>Bacteria</taxon>
        <taxon>Pseudomonadati</taxon>
        <taxon>Pseudomonadota</taxon>
        <taxon>Alphaproteobacteria</taxon>
        <taxon>Rhodobacterales</taxon>
        <taxon>Roseobacteraceae</taxon>
        <taxon>Roseobacter</taxon>
    </lineage>
</organism>
<dbReference type="CDD" id="cd02440">
    <property type="entry name" value="AdoMet_MTases"/>
    <property type="match status" value="1"/>
</dbReference>
<dbReference type="RefSeq" id="WP_169640542.1">
    <property type="nucleotide sequence ID" value="NZ_CP048788.1"/>
</dbReference>
<evidence type="ECO:0000259" key="4">
    <source>
        <dbReference type="Pfam" id="PF08241"/>
    </source>
</evidence>
<feature type="domain" description="Methyltransferase type 11" evidence="4">
    <location>
        <begin position="41"/>
        <end position="138"/>
    </location>
</feature>
<dbReference type="GO" id="GO:0008757">
    <property type="term" value="F:S-adenosylmethionine-dependent methyltransferase activity"/>
    <property type="evidence" value="ECO:0007669"/>
    <property type="project" value="InterPro"/>
</dbReference>
<dbReference type="Proteomes" id="UP000503308">
    <property type="component" value="Chromosome"/>
</dbReference>
<dbReference type="GO" id="GO:0032259">
    <property type="term" value="P:methylation"/>
    <property type="evidence" value="ECO:0007669"/>
    <property type="project" value="UniProtKB-KW"/>
</dbReference>
<dbReference type="EMBL" id="CP048788">
    <property type="protein sequence ID" value="QJF51327.1"/>
    <property type="molecule type" value="Genomic_DNA"/>
</dbReference>
<dbReference type="PANTHER" id="PTHR43464">
    <property type="entry name" value="METHYLTRANSFERASE"/>
    <property type="match status" value="1"/>
</dbReference>